<dbReference type="STRING" id="442562.Rumeso_02046"/>
<dbReference type="SMART" id="SM00304">
    <property type="entry name" value="HAMP"/>
    <property type="match status" value="1"/>
</dbReference>
<evidence type="ECO:0000256" key="2">
    <source>
        <dbReference type="SAM" id="Phobius"/>
    </source>
</evidence>
<dbReference type="GO" id="GO:0007165">
    <property type="term" value="P:signal transduction"/>
    <property type="evidence" value="ECO:0007669"/>
    <property type="project" value="InterPro"/>
</dbReference>
<keyword evidence="2" id="KW-1133">Transmembrane helix</keyword>
<feature type="domain" description="HAMP" evidence="3">
    <location>
        <begin position="341"/>
        <end position="394"/>
    </location>
</feature>
<keyword evidence="5" id="KW-1185">Reference proteome</keyword>
<dbReference type="PROSITE" id="PS50885">
    <property type="entry name" value="HAMP"/>
    <property type="match status" value="1"/>
</dbReference>
<evidence type="ECO:0000259" key="3">
    <source>
        <dbReference type="PROSITE" id="PS50885"/>
    </source>
</evidence>
<dbReference type="SUPFAM" id="SSF81606">
    <property type="entry name" value="PP2C-like"/>
    <property type="match status" value="1"/>
</dbReference>
<reference evidence="4 5" key="1">
    <citation type="submission" date="2013-02" db="EMBL/GenBank/DDBJ databases">
        <authorList>
            <person name="Fiebig A."/>
            <person name="Goeker M."/>
            <person name="Klenk H.-P.P."/>
        </authorList>
    </citation>
    <scope>NUCLEOTIDE SEQUENCE [LARGE SCALE GENOMIC DNA]</scope>
    <source>
        <strain evidence="4 5">DSM 19309</strain>
    </source>
</reference>
<dbReference type="InterPro" id="IPR003660">
    <property type="entry name" value="HAMP_dom"/>
</dbReference>
<evidence type="ECO:0000313" key="5">
    <source>
        <dbReference type="Proteomes" id="UP000019666"/>
    </source>
</evidence>
<dbReference type="EMBL" id="AOSK01000046">
    <property type="protein sequence ID" value="EYD76382.1"/>
    <property type="molecule type" value="Genomic_DNA"/>
</dbReference>
<dbReference type="InterPro" id="IPR036457">
    <property type="entry name" value="PPM-type-like_dom_sf"/>
</dbReference>
<keyword evidence="1" id="KW-0378">Hydrolase</keyword>
<dbReference type="PATRIC" id="fig|442562.3.peg.2020"/>
<dbReference type="PANTHER" id="PTHR43156">
    <property type="entry name" value="STAGE II SPORULATION PROTEIN E-RELATED"/>
    <property type="match status" value="1"/>
</dbReference>
<dbReference type="Gene3D" id="3.60.40.10">
    <property type="entry name" value="PPM-type phosphatase domain"/>
    <property type="match status" value="1"/>
</dbReference>
<accession>A0A017HPF0</accession>
<dbReference type="Gene3D" id="6.10.340.10">
    <property type="match status" value="1"/>
</dbReference>
<dbReference type="Pfam" id="PF00672">
    <property type="entry name" value="HAMP"/>
    <property type="match status" value="1"/>
</dbReference>
<dbReference type="SMART" id="SM00331">
    <property type="entry name" value="PP2C_SIG"/>
    <property type="match status" value="1"/>
</dbReference>
<dbReference type="AlphaFoldDB" id="A0A017HPF0"/>
<comment type="caution">
    <text evidence="4">The sequence shown here is derived from an EMBL/GenBank/DDBJ whole genome shotgun (WGS) entry which is preliminary data.</text>
</comment>
<keyword evidence="2" id="KW-0812">Transmembrane</keyword>
<dbReference type="GO" id="GO:0016020">
    <property type="term" value="C:membrane"/>
    <property type="evidence" value="ECO:0007669"/>
    <property type="project" value="InterPro"/>
</dbReference>
<dbReference type="InterPro" id="IPR001932">
    <property type="entry name" value="PPM-type_phosphatase-like_dom"/>
</dbReference>
<proteinExistence type="predicted"/>
<gene>
    <name evidence="4" type="ORF">Rumeso_02046</name>
</gene>
<evidence type="ECO:0000256" key="1">
    <source>
        <dbReference type="ARBA" id="ARBA00022801"/>
    </source>
</evidence>
<keyword evidence="2" id="KW-0472">Membrane</keyword>
<dbReference type="Pfam" id="PF07228">
    <property type="entry name" value="SpoIIE"/>
    <property type="match status" value="1"/>
</dbReference>
<dbReference type="Proteomes" id="UP000019666">
    <property type="component" value="Unassembled WGS sequence"/>
</dbReference>
<feature type="transmembrane region" description="Helical" evidence="2">
    <location>
        <begin position="314"/>
        <end position="333"/>
    </location>
</feature>
<dbReference type="InterPro" id="IPR052016">
    <property type="entry name" value="Bact_Sigma-Reg"/>
</dbReference>
<sequence>MFTIRRTLIGLFLLLGVGLCTLVTLQASTTFLQYREAREQTVSNSARELLARAGMALADERTEAYLSLLGASVVEKGAAELSQTTDAVFAEAAQSLALVRGSEGDAVLARLRQALTDLRAVTDARRSTANPEERTAAAPEVLAGYSQLVKDLVSLRVALLTQESPADPGTANAFQMRRYATILLEALSLNEARIGELLTDVTPEARRAAWDQIRGNSERAELAYELLGNRAGASDRAVGLKLAALAVAYEDRYHPLERQLLADLASPAHEADQIRNEAYPLLWSTRQITRTGAEFQESLFTYSRERLAQQQRRASMLALLWASLFLAGLYAVVHGSWVVLRRVITPLDGLRRSMLALAEGDLHAPLPDRGTQDEIGAMADALRVFKANAIRRARLQEERLGLHGKLQAAHRQLQQDLEAASAVQLSLLPEPARLGGVAFTGRLQPSHFISGDTYDVLRQPNGPVHFFLADVAGHGAAAALVSVASRYAAAQTILQRRAGDSLAEAIATLNDDWPEHLPYFTVIMGELRPEEGRGCLVQAGHPPPLLLRHSGVVEMIGDGGLPIGVMRGATFDVVAFGFGPGDRLLVYSDGLSEAENPSGQPFTEERLLDLVRRNLRLPTADLLSEVARTVQDWRGSASAEDDMTLLVLEGVEEALRAAAE</sequence>
<protein>
    <submittedName>
        <fullName evidence="4">Response regulator</fullName>
    </submittedName>
</protein>
<name>A0A017HPF0_9RHOB</name>
<evidence type="ECO:0000313" key="4">
    <source>
        <dbReference type="EMBL" id="EYD76382.1"/>
    </source>
</evidence>
<dbReference type="HOGENOM" id="CLU_415539_0_0_5"/>
<dbReference type="GO" id="GO:0016791">
    <property type="term" value="F:phosphatase activity"/>
    <property type="evidence" value="ECO:0007669"/>
    <property type="project" value="TreeGrafter"/>
</dbReference>
<dbReference type="CDD" id="cd06225">
    <property type="entry name" value="HAMP"/>
    <property type="match status" value="1"/>
</dbReference>
<organism evidence="4 5">
    <name type="scientific">Rubellimicrobium mesophilum DSM 19309</name>
    <dbReference type="NCBI Taxonomy" id="442562"/>
    <lineage>
        <taxon>Bacteria</taxon>
        <taxon>Pseudomonadati</taxon>
        <taxon>Pseudomonadota</taxon>
        <taxon>Alphaproteobacteria</taxon>
        <taxon>Rhodobacterales</taxon>
        <taxon>Roseobacteraceae</taxon>
        <taxon>Rubellimicrobium</taxon>
    </lineage>
</organism>
<dbReference type="SUPFAM" id="SSF158472">
    <property type="entry name" value="HAMP domain-like"/>
    <property type="match status" value="1"/>
</dbReference>
<dbReference type="PANTHER" id="PTHR43156:SF2">
    <property type="entry name" value="STAGE II SPORULATION PROTEIN E"/>
    <property type="match status" value="1"/>
</dbReference>